<accession>A0AAD4CCK3</accession>
<sequence>MSTGTVRLKRRAVSMSLPPTYLSHIHEIDIQIGASRCPAESPSHDKAETKRSIEVLYHALRARHIDISSMVFERFKSKIFYEENITDHQGLLLKLLRQPMQVSHKELARILLVYDAMQGEDIGSIPINENAHRFYIRSWVFKPQQLLFVTRTLRETGFEFAELNEWEFQSCISTCQPLTIRYIGMIKGRRDFIQRSQLDIDEKSSSSLFGAFRDVVKKNFPHIYEQICIHELPQMSVFHFGGPDAVGNQPVADDIERLLIQLFNNKTLLNLQDGGQYVNYLPEPADEEMCSDMQQNFFELFPTHLSSFPESEWNKLSDDFSVIEKHAYTNSEVFNPHKNYFRAMRAEARPNQFLGATILLFLGEELSRKHLKDGHTFYNGSANASVLVRRLIARIRSIQRERTYGWQSNKDTSKSFAFINALPLPGYPDTSKALQFLKKYLQCVGPIIVASFGQRSSETIASGTSKLYFKQSTSPIPKKQSMTVSLRSYGRGEDDVMIHIPLSHPGKYQYGKRDPYSIRHFYIQLQLVYFVAHCAAEILVENMPLAGQYSRRHLCIMILHHARKRLQDKAEFIVETTGNAIEMQLVGSANASRVLVSLLHADPVPQQIKGTIQRRLKTVMLRQEVPETMHTGKLRSLLKRKAELPKKDYTCPIYGYATFDRILSLGRARGVPYSPERGAQLDRLWSDNIPELHLIIPHTREEYPQWCDGFMSLQKGQSYFLKVLSQIPDSQYVEALSRVCNSIGRHKKRFDGITSNTEIQSGLWVPRQAIQAYRAELSPRIKTIDMQGFPVEVKDNGDIKIKWLTSEGLKKTLAISGLRHVVPQRGLDCRALSFTEHGIDIVDATGRPIRPHEPWEKDPAPATLPRWTFKSKEGQLLQELWESVRASLGYNISTERIKCVPRKRNGVGLIPSNSNAEIPRQNRPPGVKDANYLLYHFLNERFPNGGTFRTASREKDVNSTEDLEAFVSFCKRPEYSVYPYTAKWLDMLDRPRPFIAILAPNIRAYRLCKARVTYPYIASERRHFTETIFELGAGDPN</sequence>
<protein>
    <submittedName>
        <fullName evidence="1">Uncharacterized protein</fullName>
    </submittedName>
</protein>
<organism evidence="1 2">
    <name type="scientific">Aspergillus nanangensis</name>
    <dbReference type="NCBI Taxonomy" id="2582783"/>
    <lineage>
        <taxon>Eukaryota</taxon>
        <taxon>Fungi</taxon>
        <taxon>Dikarya</taxon>
        <taxon>Ascomycota</taxon>
        <taxon>Pezizomycotina</taxon>
        <taxon>Eurotiomycetes</taxon>
        <taxon>Eurotiomycetidae</taxon>
        <taxon>Eurotiales</taxon>
        <taxon>Aspergillaceae</taxon>
        <taxon>Aspergillus</taxon>
        <taxon>Aspergillus subgen. Circumdati</taxon>
    </lineage>
</organism>
<evidence type="ECO:0000313" key="2">
    <source>
        <dbReference type="Proteomes" id="UP001194746"/>
    </source>
</evidence>
<evidence type="ECO:0000313" key="1">
    <source>
        <dbReference type="EMBL" id="KAF9883807.1"/>
    </source>
</evidence>
<dbReference type="AlphaFoldDB" id="A0AAD4CCK3"/>
<dbReference type="EMBL" id="VCAU01000147">
    <property type="protein sequence ID" value="KAF9883807.1"/>
    <property type="molecule type" value="Genomic_DNA"/>
</dbReference>
<reference evidence="1" key="2">
    <citation type="submission" date="2020-02" db="EMBL/GenBank/DDBJ databases">
        <authorList>
            <person name="Gilchrist C.L.M."/>
            <person name="Chooi Y.-H."/>
        </authorList>
    </citation>
    <scope>NUCLEOTIDE SEQUENCE</scope>
    <source>
        <strain evidence="1">MST-FP2251</strain>
    </source>
</reference>
<proteinExistence type="predicted"/>
<name>A0AAD4CCK3_ASPNN</name>
<comment type="caution">
    <text evidence="1">The sequence shown here is derived from an EMBL/GenBank/DDBJ whole genome shotgun (WGS) entry which is preliminary data.</text>
</comment>
<dbReference type="Proteomes" id="UP001194746">
    <property type="component" value="Unassembled WGS sequence"/>
</dbReference>
<gene>
    <name evidence="1" type="ORF">FE257_002793</name>
</gene>
<keyword evidence="2" id="KW-1185">Reference proteome</keyword>
<reference evidence="1" key="1">
    <citation type="journal article" date="2019" name="Beilstein J. Org. Chem.">
        <title>Nanangenines: drimane sesquiterpenoids as the dominant metabolite cohort of a novel Australian fungus, Aspergillus nanangensis.</title>
        <authorList>
            <person name="Lacey H.J."/>
            <person name="Gilchrist C.L.M."/>
            <person name="Crombie A."/>
            <person name="Kalaitzis J.A."/>
            <person name="Vuong D."/>
            <person name="Rutledge P.J."/>
            <person name="Turner P."/>
            <person name="Pitt J.I."/>
            <person name="Lacey E."/>
            <person name="Chooi Y.H."/>
            <person name="Piggott A.M."/>
        </authorList>
    </citation>
    <scope>NUCLEOTIDE SEQUENCE</scope>
    <source>
        <strain evidence="1">MST-FP2251</strain>
    </source>
</reference>